<name>A0A4C1W940_EUMVA</name>
<dbReference type="GO" id="GO:0045053">
    <property type="term" value="P:protein retention in Golgi apparatus"/>
    <property type="evidence" value="ECO:0007669"/>
    <property type="project" value="TreeGrafter"/>
</dbReference>
<comment type="similarity">
    <text evidence="1">Belongs to the VPS13 family.</text>
</comment>
<dbReference type="Pfam" id="PF25036">
    <property type="entry name" value="VPS13_VAB"/>
    <property type="match status" value="1"/>
</dbReference>
<dbReference type="AlphaFoldDB" id="A0A4C1W940"/>
<reference evidence="4 5" key="1">
    <citation type="journal article" date="2019" name="Commun. Biol.">
        <title>The bagworm genome reveals a unique fibroin gene that provides high tensile strength.</title>
        <authorList>
            <person name="Kono N."/>
            <person name="Nakamura H."/>
            <person name="Ohtoshi R."/>
            <person name="Tomita M."/>
            <person name="Numata K."/>
            <person name="Arakawa K."/>
        </authorList>
    </citation>
    <scope>NUCLEOTIDE SEQUENCE [LARGE SCALE GENOMIC DNA]</scope>
</reference>
<feature type="domain" description="VPS13-like middle region" evidence="2">
    <location>
        <begin position="21"/>
        <end position="166"/>
    </location>
</feature>
<dbReference type="STRING" id="151549.A0A4C1W940"/>
<accession>A0A4C1W940</accession>
<comment type="caution">
    <text evidence="4">The sequence shown here is derived from an EMBL/GenBank/DDBJ whole genome shotgun (WGS) entry which is preliminary data.</text>
</comment>
<organism evidence="4 5">
    <name type="scientific">Eumeta variegata</name>
    <name type="common">Bagworm moth</name>
    <name type="synonym">Eumeta japonica</name>
    <dbReference type="NCBI Taxonomy" id="151549"/>
    <lineage>
        <taxon>Eukaryota</taxon>
        <taxon>Metazoa</taxon>
        <taxon>Ecdysozoa</taxon>
        <taxon>Arthropoda</taxon>
        <taxon>Hexapoda</taxon>
        <taxon>Insecta</taxon>
        <taxon>Pterygota</taxon>
        <taxon>Neoptera</taxon>
        <taxon>Endopterygota</taxon>
        <taxon>Lepidoptera</taxon>
        <taxon>Glossata</taxon>
        <taxon>Ditrysia</taxon>
        <taxon>Tineoidea</taxon>
        <taxon>Psychidae</taxon>
        <taxon>Oiketicinae</taxon>
        <taxon>Eumeta</taxon>
    </lineage>
</organism>
<dbReference type="EMBL" id="BGZK01000512">
    <property type="protein sequence ID" value="GBP47898.1"/>
    <property type="molecule type" value="Genomic_DNA"/>
</dbReference>
<evidence type="ECO:0000256" key="1">
    <source>
        <dbReference type="ARBA" id="ARBA00006545"/>
    </source>
</evidence>
<evidence type="ECO:0000259" key="2">
    <source>
        <dbReference type="Pfam" id="PF25033"/>
    </source>
</evidence>
<dbReference type="InterPro" id="IPR056747">
    <property type="entry name" value="VPS13-like_M"/>
</dbReference>
<gene>
    <name evidence="4" type="primary">Vps13</name>
    <name evidence="4" type="ORF">EVAR_33615_1</name>
</gene>
<sequence length="809" mass="91165">MLEEAEEAINTENIDEVQIAKPPIGEICILGIPNITLSLEMEIGSEYIPILVMQAALNAQVKDWSSELYVESTWTMQISYYNIKRALWEPLLEPVEVLKENEYKHVPWEMKLEVVMHSQENPINIDTTDEAANYKAIAQRQANKTITLSCTETLEITMSRTCMEMLTLLGNSFAAAAQTETEPSVLAKSRLESTASSYPGAPYVLHNSTGLTAKIVMQESQDFTVFRKVEDPQHNYKEVVLEAGASVPLQLKKGRHTAFKLNEKPQALILSIKVVELDIDLQLRVERADKRYFALGRNKAGNTLERTSVNALAAEPRGMISEVVMKDGAMQIYLRSVVQVINTLSVNVSVYYMTLSGNEVRLLSEVKPGGTLRLPLQAVHTPTGEIFFSVEGFTVSVSPFIWRELQQEVKSERLLQCNSKDKTSKEKFYLKAVGTMEQVFFENTNKQTFASSCYDIVLKPAVKMQNCLPLEIVVSQSGFNRTQTFKPGEMFHLSNLEPHKATIVVMMESYLEKCWVATENLPAEDTELSVWTFDSHDSPSVITMNLGMHSVDLEGTQMLSLYCPFWMLNKTGLTLSYRNYDDTGNVIFHPPIYKDPILFSFRAKNFFGKKKAAIRVDFGEWSEKFSLDVPGSSGVVLCKNEGRTYQVAVTNQLTFNSLTKMVVFTPFFLIINEAPFPIQYQELSRSGDPWQEVEASSSAPLWPLVEKEDKLLLVRVSGSTEHAAPFLYTEQHSTALQLNNQTGFRRCIFVPPSCKARVFFPRPEVGRGSSASGFQRRSLHVFSERLDIFLDHSVYPGPCQGLMYNTANP</sequence>
<dbReference type="Pfam" id="PF25033">
    <property type="entry name" value="VPS13_M"/>
    <property type="match status" value="1"/>
</dbReference>
<evidence type="ECO:0000313" key="5">
    <source>
        <dbReference type="Proteomes" id="UP000299102"/>
    </source>
</evidence>
<dbReference type="InterPro" id="IPR009543">
    <property type="entry name" value="VPS13_VAB"/>
</dbReference>
<protein>
    <submittedName>
        <fullName evidence="4">Vacuolar protein sorting-associated protein 13</fullName>
    </submittedName>
</protein>
<keyword evidence="5" id="KW-1185">Reference proteome</keyword>
<feature type="domain" description="Vacuolar protein sorting-associated protein 13 VPS13 adaptor binding" evidence="3">
    <location>
        <begin position="326"/>
        <end position="741"/>
    </location>
</feature>
<proteinExistence type="inferred from homology"/>
<dbReference type="InterPro" id="IPR026847">
    <property type="entry name" value="VPS13"/>
</dbReference>
<dbReference type="OrthoDB" id="428159at2759"/>
<dbReference type="Proteomes" id="UP000299102">
    <property type="component" value="Unassembled WGS sequence"/>
</dbReference>
<dbReference type="PANTHER" id="PTHR16166:SF93">
    <property type="entry name" value="INTERMEMBRANE LIPID TRANSFER PROTEIN VPS13"/>
    <property type="match status" value="1"/>
</dbReference>
<dbReference type="GO" id="GO:0006623">
    <property type="term" value="P:protein targeting to vacuole"/>
    <property type="evidence" value="ECO:0007669"/>
    <property type="project" value="TreeGrafter"/>
</dbReference>
<evidence type="ECO:0000313" key="4">
    <source>
        <dbReference type="EMBL" id="GBP47898.1"/>
    </source>
</evidence>
<evidence type="ECO:0000259" key="3">
    <source>
        <dbReference type="Pfam" id="PF25036"/>
    </source>
</evidence>
<dbReference type="PANTHER" id="PTHR16166">
    <property type="entry name" value="VACUOLAR PROTEIN SORTING-ASSOCIATED PROTEIN VPS13"/>
    <property type="match status" value="1"/>
</dbReference>